<keyword evidence="3" id="KW-0645">Protease</keyword>
<accession>A0A4V3EAA4</accession>
<dbReference type="AlphaFoldDB" id="A0A4V3EAA4"/>
<name>A0A4V3EAA4_9MICO</name>
<dbReference type="SUPFAM" id="SSF55920">
    <property type="entry name" value="Creatinase/aminopeptidase"/>
    <property type="match status" value="1"/>
</dbReference>
<dbReference type="InterPro" id="IPR036005">
    <property type="entry name" value="Creatinase/aminopeptidase-like"/>
</dbReference>
<dbReference type="Gene3D" id="3.90.230.10">
    <property type="entry name" value="Creatinase/methionine aminopeptidase superfamily"/>
    <property type="match status" value="1"/>
</dbReference>
<dbReference type="Gene3D" id="3.40.350.10">
    <property type="entry name" value="Creatinase/prolidase N-terminal domain"/>
    <property type="match status" value="1"/>
</dbReference>
<keyword evidence="4" id="KW-1185">Reference proteome</keyword>
<keyword evidence="3" id="KW-0378">Hydrolase</keyword>
<dbReference type="Pfam" id="PF00557">
    <property type="entry name" value="Peptidase_M24"/>
    <property type="match status" value="1"/>
</dbReference>
<dbReference type="InterPro" id="IPR029149">
    <property type="entry name" value="Creatin/AminoP/Spt16_N"/>
</dbReference>
<dbReference type="PANTHER" id="PTHR46112:SF2">
    <property type="entry name" value="XAA-PRO AMINOPEPTIDASE P-RELATED"/>
    <property type="match status" value="1"/>
</dbReference>
<dbReference type="GO" id="GO:0004177">
    <property type="term" value="F:aminopeptidase activity"/>
    <property type="evidence" value="ECO:0007669"/>
    <property type="project" value="UniProtKB-KW"/>
</dbReference>
<dbReference type="EMBL" id="SOAM01000003">
    <property type="protein sequence ID" value="TDS75648.1"/>
    <property type="molecule type" value="Genomic_DNA"/>
</dbReference>
<protein>
    <submittedName>
        <fullName evidence="3">Xaa-Pro aminopeptidase</fullName>
    </submittedName>
</protein>
<evidence type="ECO:0000313" key="4">
    <source>
        <dbReference type="Proteomes" id="UP000295344"/>
    </source>
</evidence>
<dbReference type="RefSeq" id="WP_246018137.1">
    <property type="nucleotide sequence ID" value="NZ_BAAARP010000005.1"/>
</dbReference>
<evidence type="ECO:0000256" key="1">
    <source>
        <dbReference type="SAM" id="MobiDB-lite"/>
    </source>
</evidence>
<evidence type="ECO:0000259" key="2">
    <source>
        <dbReference type="Pfam" id="PF00557"/>
    </source>
</evidence>
<dbReference type="InterPro" id="IPR050659">
    <property type="entry name" value="Peptidase_M24B"/>
</dbReference>
<keyword evidence="3" id="KW-0031">Aminopeptidase</keyword>
<sequence>MLSTATFGTNGVDWEERVRFDRLRDERLARLKAELERSDLGALLAFDFSNIRYMTATHIGTWAMDKLIRFSLLTRNSDPIVWDFGSAAKHHALYNPWLGETTAEMDADPHAPHHGAKRPRLENGSRAGISTLRGAFNPAAGAAEEVAAKIKRELEKFGLLGEPLGVDVIEMPVLMALKNAGIDVVDGQQVFMQAREIKTQDEITLLTQAASMVDSAYDKLYEFLRPGVRENETVGLVAKTLYDHGSEYVEGVNAISGERCSPHPHVYSDRIIRPGDPAFFDILHSFNGYRTCYYRTFAVGSASPAQNDAYKRAREYMDRAIALVKPGATTADIVKVWPKAQEFGFPDEEAAFALQYGHGVGLSIWEKPIFSRLVSLDHPEELKEGMFFALETYWPSADGIGAARIEEEVVVTATGAEVVTKFPAEDLLVAGQRYFTVNGPLPVIRSSQSNLNTAWGRGEAGPGAEA</sequence>
<proteinExistence type="predicted"/>
<organism evidence="3 4">
    <name type="scientific">Amnibacterium kyonggiense</name>
    <dbReference type="NCBI Taxonomy" id="595671"/>
    <lineage>
        <taxon>Bacteria</taxon>
        <taxon>Bacillati</taxon>
        <taxon>Actinomycetota</taxon>
        <taxon>Actinomycetes</taxon>
        <taxon>Micrococcales</taxon>
        <taxon>Microbacteriaceae</taxon>
        <taxon>Amnibacterium</taxon>
    </lineage>
</organism>
<feature type="region of interest" description="Disordered" evidence="1">
    <location>
        <begin position="104"/>
        <end position="123"/>
    </location>
</feature>
<dbReference type="SUPFAM" id="SSF53092">
    <property type="entry name" value="Creatinase/prolidase N-terminal domain"/>
    <property type="match status" value="1"/>
</dbReference>
<dbReference type="Proteomes" id="UP000295344">
    <property type="component" value="Unassembled WGS sequence"/>
</dbReference>
<reference evidence="3 4" key="1">
    <citation type="submission" date="2019-03" db="EMBL/GenBank/DDBJ databases">
        <title>Genomic Encyclopedia of Archaeal and Bacterial Type Strains, Phase II (KMG-II): from individual species to whole genera.</title>
        <authorList>
            <person name="Goeker M."/>
        </authorList>
    </citation>
    <scope>NUCLEOTIDE SEQUENCE [LARGE SCALE GENOMIC DNA]</scope>
    <source>
        <strain evidence="3 4">DSM 24782</strain>
    </source>
</reference>
<dbReference type="PANTHER" id="PTHR46112">
    <property type="entry name" value="AMINOPEPTIDASE"/>
    <property type="match status" value="1"/>
</dbReference>
<dbReference type="CDD" id="cd01066">
    <property type="entry name" value="APP_MetAP"/>
    <property type="match status" value="1"/>
</dbReference>
<dbReference type="InterPro" id="IPR000994">
    <property type="entry name" value="Pept_M24"/>
</dbReference>
<gene>
    <name evidence="3" type="ORF">CLV52_2755</name>
</gene>
<feature type="domain" description="Peptidase M24" evidence="2">
    <location>
        <begin position="206"/>
        <end position="413"/>
    </location>
</feature>
<evidence type="ECO:0000313" key="3">
    <source>
        <dbReference type="EMBL" id="TDS75648.1"/>
    </source>
</evidence>
<comment type="caution">
    <text evidence="3">The sequence shown here is derived from an EMBL/GenBank/DDBJ whole genome shotgun (WGS) entry which is preliminary data.</text>
</comment>